<keyword evidence="4" id="KW-1185">Reference proteome</keyword>
<dbReference type="EMBL" id="QDEB01125427">
    <property type="protein sequence ID" value="RZB39751.1"/>
    <property type="molecule type" value="Genomic_DNA"/>
</dbReference>
<name>A0A482V989_ASBVE</name>
<evidence type="ECO:0000256" key="2">
    <source>
        <dbReference type="SAM" id="Coils"/>
    </source>
</evidence>
<sequence length="276" mass="33379">EVKEFLDFVSKSNGHENGWSSDDHHLFLKIRNKYKDIENLALNMNKILPGTQLVKRVYFLKYLNLFQILVQMNKKDEALERWRRAKSENTDQKDNEINDNNRNAVKNMLFKPTDRSVHEKIALWRAEKEAKRQQEQIYEQMQKERLNRVEDERRRLHEQLKKSVAKWKEEKLTKEQSEKLQKEIMEYQERKIRAAEANHMIKRFQAQDDIFIVKMKHNKLKEKNEVKRSKSSYIANRDPERILKPTKQWLLRTSKDNFMDSQVPVFVSNVRTIPKL</sequence>
<evidence type="ECO:0000313" key="4">
    <source>
        <dbReference type="Proteomes" id="UP000292052"/>
    </source>
</evidence>
<keyword evidence="1 2" id="KW-0175">Coiled coil</keyword>
<reference evidence="3 4" key="1">
    <citation type="submission" date="2017-03" db="EMBL/GenBank/DDBJ databases">
        <title>Genome of the blue death feigning beetle - Asbolus verrucosus.</title>
        <authorList>
            <person name="Rider S.D."/>
        </authorList>
    </citation>
    <scope>NUCLEOTIDE SEQUENCE [LARGE SCALE GENOMIC DNA]</scope>
    <source>
        <strain evidence="3">Butters</strain>
        <tissue evidence="3">Head and leg muscle</tissue>
    </source>
</reference>
<dbReference type="PANTHER" id="PTHR21549:SF0">
    <property type="entry name" value="COILED-COIL DOMAIN-CONTAINING PROTEIN 112"/>
    <property type="match status" value="1"/>
</dbReference>
<dbReference type="OrthoDB" id="2152435at2759"/>
<dbReference type="PANTHER" id="PTHR21549">
    <property type="entry name" value="MUTATED IN BLADDER CANCER 1"/>
    <property type="match status" value="1"/>
</dbReference>
<accession>A0A482V989</accession>
<proteinExistence type="predicted"/>
<dbReference type="STRING" id="1661398.A0A482V989"/>
<dbReference type="AlphaFoldDB" id="A0A482V989"/>
<evidence type="ECO:0000313" key="3">
    <source>
        <dbReference type="EMBL" id="RZB39751.1"/>
    </source>
</evidence>
<evidence type="ECO:0000256" key="1">
    <source>
        <dbReference type="ARBA" id="ARBA00023054"/>
    </source>
</evidence>
<comment type="caution">
    <text evidence="3">The sequence shown here is derived from an EMBL/GenBank/DDBJ whole genome shotgun (WGS) entry which is preliminary data.</text>
</comment>
<dbReference type="Proteomes" id="UP000292052">
    <property type="component" value="Unassembled WGS sequence"/>
</dbReference>
<protein>
    <submittedName>
        <fullName evidence="3">Coiled-coil domain-containing protein 112-like</fullName>
    </submittedName>
</protein>
<gene>
    <name evidence="3" type="ORF">BDFB_009851</name>
</gene>
<organism evidence="3 4">
    <name type="scientific">Asbolus verrucosus</name>
    <name type="common">Desert ironclad beetle</name>
    <dbReference type="NCBI Taxonomy" id="1661398"/>
    <lineage>
        <taxon>Eukaryota</taxon>
        <taxon>Metazoa</taxon>
        <taxon>Ecdysozoa</taxon>
        <taxon>Arthropoda</taxon>
        <taxon>Hexapoda</taxon>
        <taxon>Insecta</taxon>
        <taxon>Pterygota</taxon>
        <taxon>Neoptera</taxon>
        <taxon>Endopterygota</taxon>
        <taxon>Coleoptera</taxon>
        <taxon>Polyphaga</taxon>
        <taxon>Cucujiformia</taxon>
        <taxon>Tenebrionidae</taxon>
        <taxon>Pimeliinae</taxon>
        <taxon>Asbolus</taxon>
    </lineage>
</organism>
<dbReference type="InterPro" id="IPR039902">
    <property type="entry name" value="CCDC148/CCDC112"/>
</dbReference>
<feature type="coiled-coil region" evidence="2">
    <location>
        <begin position="139"/>
        <end position="197"/>
    </location>
</feature>
<feature type="non-terminal residue" evidence="3">
    <location>
        <position position="1"/>
    </location>
</feature>